<evidence type="ECO:0000313" key="2">
    <source>
        <dbReference type="EMBL" id="PWY82191.1"/>
    </source>
</evidence>
<proteinExistence type="predicted"/>
<dbReference type="AlphaFoldDB" id="A0A317W8X7"/>
<sequence length="650" mass="72624">MSPLDGSLYPDMEIPLPDDPFDALAGMSFQFDEDHTQFPMDGGVDTSPLRVPPVQSRGAGAVDELNVDLDRLASTVQSRLPRHEITQLYEMKDLLRVTFSRLEGMIQHQIDTLDHSPVSPSNGARYLCYLCPPQHRKMYGARGTFRRHVAYRHRPEFIYHCLDDNCLWKSTRRDKVYCHMRTNHRYPWRITREQIALAERRVAAPSVCGLCPNGVSCWADYFKCVSEHCRIQGNSSTSSSASQSRWGSDYRGAGGGFGSYGSQFPDGFGGNGSHSLFSHGTGNAGLGFFAPGQNPGSYGNGYSACVDEVNGPEDRSIQGHSASAADSVSPVSTPYFRASGEPEIASPVPSNLARYHSSLMQGAFPTNHQNIDPVQSNDSRSSQPDESKTDESPRWISRSPNRDRSPKQKPGPEKDQHEKRCESCGHDCDNCNMCHSKETVSQCHMCADMAREAYQEPEHSTTRDWILYENEPPAPTKWDLDSQFLIQADRLGDHRDVTCDLQEQVDPELDKSHRFENTMQKTLNVDSLFSGLPAGLVFNTAITRSVAMKLHASFLQAVYPVLDDTQKTVKIPHDNDLPLTKTRTKTPSETQLQHVTYRVLSIYVPHVEQLFFGQKGPSVSYEADVSHSVSSFCGACMTLFHLVTEWLAER</sequence>
<evidence type="ECO:0000256" key="1">
    <source>
        <dbReference type="SAM" id="MobiDB-lite"/>
    </source>
</evidence>
<dbReference type="RefSeq" id="XP_025399456.1">
    <property type="nucleotide sequence ID" value="XM_025543637.1"/>
</dbReference>
<evidence type="ECO:0008006" key="4">
    <source>
        <dbReference type="Google" id="ProtNLM"/>
    </source>
</evidence>
<gene>
    <name evidence="2" type="ORF">BO70DRAFT_36371</name>
</gene>
<organism evidence="2 3">
    <name type="scientific">Aspergillus heteromorphus CBS 117.55</name>
    <dbReference type="NCBI Taxonomy" id="1448321"/>
    <lineage>
        <taxon>Eukaryota</taxon>
        <taxon>Fungi</taxon>
        <taxon>Dikarya</taxon>
        <taxon>Ascomycota</taxon>
        <taxon>Pezizomycotina</taxon>
        <taxon>Eurotiomycetes</taxon>
        <taxon>Eurotiomycetidae</taxon>
        <taxon>Eurotiales</taxon>
        <taxon>Aspergillaceae</taxon>
        <taxon>Aspergillus</taxon>
        <taxon>Aspergillus subgen. Circumdati</taxon>
    </lineage>
</organism>
<feature type="compositionally biased region" description="Low complexity" evidence="1">
    <location>
        <begin position="321"/>
        <end position="332"/>
    </location>
</feature>
<feature type="compositionally biased region" description="Basic and acidic residues" evidence="1">
    <location>
        <begin position="383"/>
        <end position="393"/>
    </location>
</feature>
<dbReference type="VEuPathDB" id="FungiDB:BO70DRAFT_36371"/>
<feature type="region of interest" description="Disordered" evidence="1">
    <location>
        <begin position="363"/>
        <end position="421"/>
    </location>
</feature>
<name>A0A317W8X7_9EURO</name>
<evidence type="ECO:0000313" key="3">
    <source>
        <dbReference type="Proteomes" id="UP000247233"/>
    </source>
</evidence>
<dbReference type="OrthoDB" id="4501248at2759"/>
<protein>
    <recommendedName>
        <fullName evidence="4">C2H2-type domain-containing protein</fullName>
    </recommendedName>
</protein>
<dbReference type="EMBL" id="MSFL01000012">
    <property type="protein sequence ID" value="PWY82191.1"/>
    <property type="molecule type" value="Genomic_DNA"/>
</dbReference>
<comment type="caution">
    <text evidence="2">The sequence shown here is derived from an EMBL/GenBank/DDBJ whole genome shotgun (WGS) entry which is preliminary data.</text>
</comment>
<feature type="compositionally biased region" description="Polar residues" evidence="1">
    <location>
        <begin position="363"/>
        <end position="382"/>
    </location>
</feature>
<accession>A0A317W8X7</accession>
<dbReference type="Proteomes" id="UP000247233">
    <property type="component" value="Unassembled WGS sequence"/>
</dbReference>
<reference evidence="2 3" key="1">
    <citation type="submission" date="2016-12" db="EMBL/GenBank/DDBJ databases">
        <title>The genomes of Aspergillus section Nigri reveals drivers in fungal speciation.</title>
        <authorList>
            <consortium name="DOE Joint Genome Institute"/>
            <person name="Vesth T.C."/>
            <person name="Nybo J."/>
            <person name="Theobald S."/>
            <person name="Brandl J."/>
            <person name="Frisvad J.C."/>
            <person name="Nielsen K.F."/>
            <person name="Lyhne E.K."/>
            <person name="Kogle M.E."/>
            <person name="Kuo A."/>
            <person name="Riley R."/>
            <person name="Clum A."/>
            <person name="Nolan M."/>
            <person name="Lipzen A."/>
            <person name="Salamov A."/>
            <person name="Henrissat B."/>
            <person name="Wiebenga A."/>
            <person name="De Vries R.P."/>
            <person name="Grigoriev I.V."/>
            <person name="Mortensen U.H."/>
            <person name="Andersen M.R."/>
            <person name="Baker S.E."/>
        </authorList>
    </citation>
    <scope>NUCLEOTIDE SEQUENCE [LARGE SCALE GENOMIC DNA]</scope>
    <source>
        <strain evidence="2 3">CBS 117.55</strain>
    </source>
</reference>
<keyword evidence="3" id="KW-1185">Reference proteome</keyword>
<feature type="compositionally biased region" description="Basic and acidic residues" evidence="1">
    <location>
        <begin position="400"/>
        <end position="421"/>
    </location>
</feature>
<dbReference type="GeneID" id="37065874"/>
<feature type="region of interest" description="Disordered" evidence="1">
    <location>
        <begin position="309"/>
        <end position="349"/>
    </location>
</feature>